<keyword evidence="10" id="KW-1185">Reference proteome</keyword>
<dbReference type="InterPro" id="IPR000209">
    <property type="entry name" value="Peptidase_S8/S53_dom"/>
</dbReference>
<keyword evidence="4 5" id="KW-0720">Serine protease</keyword>
<dbReference type="InterPro" id="IPR015500">
    <property type="entry name" value="Peptidase_S8_subtilisin-rel"/>
</dbReference>
<reference evidence="10" key="1">
    <citation type="journal article" date="2019" name="Int. J. Syst. Evol. Microbiol.">
        <title>The Global Catalogue of Microorganisms (GCM) 10K type strain sequencing project: providing services to taxonomists for standard genome sequencing and annotation.</title>
        <authorList>
            <consortium name="The Broad Institute Genomics Platform"/>
            <consortium name="The Broad Institute Genome Sequencing Center for Infectious Disease"/>
            <person name="Wu L."/>
            <person name="Ma J."/>
        </authorList>
    </citation>
    <scope>NUCLEOTIDE SEQUENCE [LARGE SCALE GENOMIC DNA]</scope>
    <source>
        <strain evidence="10">JCM 9651</strain>
    </source>
</reference>
<dbReference type="Gene3D" id="3.40.50.200">
    <property type="entry name" value="Peptidase S8/S53 domain"/>
    <property type="match status" value="1"/>
</dbReference>
<gene>
    <name evidence="9" type="ORF">GCM10020367_40080</name>
</gene>
<dbReference type="InterPro" id="IPR023827">
    <property type="entry name" value="Peptidase_S8_Asp-AS"/>
</dbReference>
<sequence>MRSRRSRAGAAAITTVMALALATGGSTPALAAATTADHGTAKSAEKHWITLITGDRVAVGDGGRVEVRRGKGREGIPVRVRKADGHTLVVPLDAQRLLDTGRLDRRLFDITELGKAEYRTRDHAALRLIVGYKGAAPAARDQVRDAGGTQVGRTFRQMNAEAVSTPEQDAAKVWEALTVEQHNGPAQRTTAPGIDKVWLDGIRRASLDKSVAQIGAPKAWAAGFDGKGVKIAVLDTGVDQTHPDLAGQQLAEKNFSAASDTKDRFGHGTHVASIAVGTGAKSGGKYKGVAPGARILDGKVLDDQGFGDDSNVLAGMEWAAAQGADVVNLSLGGPDAPETDPLEQAVDRLSAEKGILFVIAAGNEGPDAGTVGSPGSADAALTIGAVDDSNALAPFSSRGPRAAGGAVKPDVTAPGVDITAASAPGSLIAREVGERPAGYVTISGTSMATPHAAGAAALLKQQHPDWKGDRLKSVLAASTTPGGYSAFNQGTGRIDVPRAMKQSVIAEPVSVGFDRQQWPHTDDRPTTKKVTYRNLGTAPVTLDLSVSGAFGPDGKPAPAGFFTVGTPKVTVPAGGTADAELTADTRLGGSVDGNYSATLVAVGGGQTVRTTAAVEREIEAYNLTVKHLGRDGRPTRLYESMLQGLSGLGQGSTYSGHDDSGTYTIRVPRGGYVLEAAVLADERDVTKGLDYITQPELAVTKDTTVTVDARTTKPVDITVPDSRAKSQFATISFDMSAGDYGYSSILLLDSFKGFRTAHLGPELPARGVFQQFSAGWTKGAADYHLAYGGIGSKLATGFTRHAKQSDFATLTTRLGASVKDRSGSLTVFPMVDGGTGSFTLSSGYKLPTTRTLYLNAAGVKWYKEFDQYRSTAAEPVYEAGYYSPATRYKAGKSYQQSFNIGVFGPRVGGDLGGVYRVRDTISGCVSVFADGAGHDGGSRIDTATTTLYRNGVKVGSNKDPLSCGEGFKVPSGKADYRMTATVTRSKVASVSTKVSISWTFSSKRTSAETRLPVSVVRFTPSLGIDSTAKAGATVKVPVKVEGAAAGRNLKSLTVYVSYDDGRTWKKAPVTRGSVTVVNPKAGKGISFKAKVTDRQGNTLTQSVHNAYLGK</sequence>
<feature type="active site" description="Charge relay system" evidence="5">
    <location>
        <position position="446"/>
    </location>
</feature>
<feature type="active site" description="Charge relay system" evidence="5">
    <location>
        <position position="267"/>
    </location>
</feature>
<evidence type="ECO:0000313" key="9">
    <source>
        <dbReference type="EMBL" id="GAA3374795.1"/>
    </source>
</evidence>
<dbReference type="PRINTS" id="PR00723">
    <property type="entry name" value="SUBTILISIN"/>
</dbReference>
<evidence type="ECO:0000256" key="1">
    <source>
        <dbReference type="ARBA" id="ARBA00011073"/>
    </source>
</evidence>
<evidence type="ECO:0000256" key="4">
    <source>
        <dbReference type="ARBA" id="ARBA00022825"/>
    </source>
</evidence>
<keyword evidence="7" id="KW-0732">Signal</keyword>
<dbReference type="InterPro" id="IPR017297">
    <property type="entry name" value="Peptidase_S8A_DPH-A"/>
</dbReference>
<dbReference type="Pfam" id="PF00082">
    <property type="entry name" value="Peptidase_S8"/>
    <property type="match status" value="1"/>
</dbReference>
<dbReference type="SUPFAM" id="SSF52743">
    <property type="entry name" value="Subtilisin-like"/>
    <property type="match status" value="1"/>
</dbReference>
<name>A0ABP6SF27_9ACTN</name>
<protein>
    <submittedName>
        <fullName evidence="9">S8 family serine peptidase</fullName>
    </submittedName>
</protein>
<feature type="active site" description="Charge relay system" evidence="5">
    <location>
        <position position="235"/>
    </location>
</feature>
<evidence type="ECO:0000256" key="6">
    <source>
        <dbReference type="RuleBase" id="RU003355"/>
    </source>
</evidence>
<dbReference type="PIRSF" id="PIRSF037854">
    <property type="entry name" value="Dihydropyridine_esterase"/>
    <property type="match status" value="1"/>
</dbReference>
<proteinExistence type="inferred from homology"/>
<feature type="chain" id="PRO_5047203073" evidence="7">
    <location>
        <begin position="32"/>
        <end position="1110"/>
    </location>
</feature>
<dbReference type="InterPro" id="IPR022398">
    <property type="entry name" value="Peptidase_S8_His-AS"/>
</dbReference>
<evidence type="ECO:0000256" key="5">
    <source>
        <dbReference type="PROSITE-ProRule" id="PRU01240"/>
    </source>
</evidence>
<evidence type="ECO:0000256" key="7">
    <source>
        <dbReference type="SAM" id="SignalP"/>
    </source>
</evidence>
<feature type="signal peptide" evidence="7">
    <location>
        <begin position="1"/>
        <end position="31"/>
    </location>
</feature>
<evidence type="ECO:0000256" key="3">
    <source>
        <dbReference type="ARBA" id="ARBA00022801"/>
    </source>
</evidence>
<dbReference type="PANTHER" id="PTHR43806:SF11">
    <property type="entry name" value="CEREVISIN-RELATED"/>
    <property type="match status" value="1"/>
</dbReference>
<dbReference type="EMBL" id="BAAAYL010000001">
    <property type="protein sequence ID" value="GAA3374795.1"/>
    <property type="molecule type" value="Genomic_DNA"/>
</dbReference>
<feature type="domain" description="Peptidase S8/S53" evidence="8">
    <location>
        <begin position="226"/>
        <end position="491"/>
    </location>
</feature>
<evidence type="ECO:0000256" key="2">
    <source>
        <dbReference type="ARBA" id="ARBA00022670"/>
    </source>
</evidence>
<dbReference type="PANTHER" id="PTHR43806">
    <property type="entry name" value="PEPTIDASE S8"/>
    <property type="match status" value="1"/>
</dbReference>
<keyword evidence="2 5" id="KW-0645">Protease</keyword>
<dbReference type="PROSITE" id="PS00138">
    <property type="entry name" value="SUBTILASE_SER"/>
    <property type="match status" value="1"/>
</dbReference>
<keyword evidence="3 5" id="KW-0378">Hydrolase</keyword>
<comment type="caution">
    <text evidence="9">The sequence shown here is derived from an EMBL/GenBank/DDBJ whole genome shotgun (WGS) entry which is preliminary data.</text>
</comment>
<comment type="similarity">
    <text evidence="1 5 6">Belongs to the peptidase S8 family.</text>
</comment>
<dbReference type="InterPro" id="IPR050131">
    <property type="entry name" value="Peptidase_S8_subtilisin-like"/>
</dbReference>
<accession>A0ABP6SF27</accession>
<dbReference type="PROSITE" id="PS00136">
    <property type="entry name" value="SUBTILASE_ASP"/>
    <property type="match status" value="1"/>
</dbReference>
<dbReference type="PROSITE" id="PS51892">
    <property type="entry name" value="SUBTILASE"/>
    <property type="match status" value="1"/>
</dbReference>
<dbReference type="CDD" id="cd07487">
    <property type="entry name" value="Peptidases_S8_1"/>
    <property type="match status" value="1"/>
</dbReference>
<dbReference type="PROSITE" id="PS00137">
    <property type="entry name" value="SUBTILASE_HIS"/>
    <property type="match status" value="1"/>
</dbReference>
<dbReference type="InterPro" id="IPR023828">
    <property type="entry name" value="Peptidase_S8_Ser-AS"/>
</dbReference>
<evidence type="ECO:0000259" key="8">
    <source>
        <dbReference type="Pfam" id="PF00082"/>
    </source>
</evidence>
<organism evidence="9 10">
    <name type="scientific">Streptomyces sannanensis</name>
    <dbReference type="NCBI Taxonomy" id="285536"/>
    <lineage>
        <taxon>Bacteria</taxon>
        <taxon>Bacillati</taxon>
        <taxon>Actinomycetota</taxon>
        <taxon>Actinomycetes</taxon>
        <taxon>Kitasatosporales</taxon>
        <taxon>Streptomycetaceae</taxon>
        <taxon>Streptomyces</taxon>
    </lineage>
</organism>
<dbReference type="Proteomes" id="UP001499990">
    <property type="component" value="Unassembled WGS sequence"/>
</dbReference>
<evidence type="ECO:0000313" key="10">
    <source>
        <dbReference type="Proteomes" id="UP001499990"/>
    </source>
</evidence>
<dbReference type="InterPro" id="IPR036852">
    <property type="entry name" value="Peptidase_S8/S53_dom_sf"/>
</dbReference>